<evidence type="ECO:0000313" key="2">
    <source>
        <dbReference type="Proteomes" id="UP000254079"/>
    </source>
</evidence>
<dbReference type="AlphaFoldDB" id="A0A376UE01"/>
<name>A0A376UE01_ECOLX</name>
<protein>
    <submittedName>
        <fullName evidence="1">Putative permease</fullName>
    </submittedName>
</protein>
<evidence type="ECO:0000313" key="1">
    <source>
        <dbReference type="EMBL" id="STI87213.1"/>
    </source>
</evidence>
<proteinExistence type="predicted"/>
<sequence length="65" mass="7706">MPTVSLFTGDPRLSASARSWWAWDRRKNLRDWVFIGQTGCYIERIRRNGILAIQTVMPCYKWAMK</sequence>
<dbReference type="Proteomes" id="UP000254079">
    <property type="component" value="Unassembled WGS sequence"/>
</dbReference>
<gene>
    <name evidence="1" type="ORF">NCTC8622_06365</name>
</gene>
<reference evidence="1 2" key="1">
    <citation type="submission" date="2018-06" db="EMBL/GenBank/DDBJ databases">
        <authorList>
            <consortium name="Pathogen Informatics"/>
            <person name="Doyle S."/>
        </authorList>
    </citation>
    <scope>NUCLEOTIDE SEQUENCE [LARGE SCALE GENOMIC DNA]</scope>
    <source>
        <strain evidence="1 2">NCTC8622</strain>
    </source>
</reference>
<organism evidence="1 2">
    <name type="scientific">Escherichia coli</name>
    <dbReference type="NCBI Taxonomy" id="562"/>
    <lineage>
        <taxon>Bacteria</taxon>
        <taxon>Pseudomonadati</taxon>
        <taxon>Pseudomonadota</taxon>
        <taxon>Gammaproteobacteria</taxon>
        <taxon>Enterobacterales</taxon>
        <taxon>Enterobacteriaceae</taxon>
        <taxon>Escherichia</taxon>
    </lineage>
</organism>
<accession>A0A376UE01</accession>
<dbReference type="EMBL" id="UGCP01000002">
    <property type="protein sequence ID" value="STI87213.1"/>
    <property type="molecule type" value="Genomic_DNA"/>
</dbReference>